<dbReference type="SUPFAM" id="SSF46689">
    <property type="entry name" value="Homeodomain-like"/>
    <property type="match status" value="1"/>
</dbReference>
<keyword evidence="2" id="KW-0804">Transcription</keyword>
<evidence type="ECO:0000313" key="4">
    <source>
        <dbReference type="EMBL" id="GAA1906961.1"/>
    </source>
</evidence>
<sequence>MTISVVTTPSGRDLPLADRPSPARLEAAARVTAAARAELCQRPDELSLRAVARRAGLDPREVSRLVESREQLVANVMFELVSEAHDAVRPALEATAGAASRDRLVAVARAYRGWALAHPAELWTLLSPRRRTTQDRAASVRAMRWFYGPVLELFTAALAAGEIDVDAARCTDRSARLVHPVFLDLVGGLDARVVSGCLAMLTGLQGHLVLETCGQLSALFGDLDRAFDAQVGSLLDAAGVR</sequence>
<reference evidence="4 5" key="1">
    <citation type="journal article" date="2019" name="Int. J. Syst. Evol. Microbiol.">
        <title>The Global Catalogue of Microorganisms (GCM) 10K type strain sequencing project: providing services to taxonomists for standard genome sequencing and annotation.</title>
        <authorList>
            <consortium name="The Broad Institute Genomics Platform"/>
            <consortium name="The Broad Institute Genome Sequencing Center for Infectious Disease"/>
            <person name="Wu L."/>
            <person name="Ma J."/>
        </authorList>
    </citation>
    <scope>NUCLEOTIDE SEQUENCE [LARGE SCALE GENOMIC DNA]</scope>
    <source>
        <strain evidence="4 5">JCM 14046</strain>
    </source>
</reference>
<dbReference type="InterPro" id="IPR025996">
    <property type="entry name" value="MT1864/Rv1816-like_C"/>
</dbReference>
<evidence type="ECO:0000259" key="3">
    <source>
        <dbReference type="Pfam" id="PF13305"/>
    </source>
</evidence>
<dbReference type="InterPro" id="IPR036271">
    <property type="entry name" value="Tet_transcr_reg_TetR-rel_C_sf"/>
</dbReference>
<gene>
    <name evidence="4" type="ORF">GCM10009737_04680</name>
</gene>
<comment type="caution">
    <text evidence="4">The sequence shown here is derived from an EMBL/GenBank/DDBJ whole genome shotgun (WGS) entry which is preliminary data.</text>
</comment>
<dbReference type="EMBL" id="BAAAMY010000001">
    <property type="protein sequence ID" value="GAA1906961.1"/>
    <property type="molecule type" value="Genomic_DNA"/>
</dbReference>
<keyword evidence="5" id="KW-1185">Reference proteome</keyword>
<protein>
    <submittedName>
        <fullName evidence="4">TetR/AcrR family transcriptional regulator</fullName>
    </submittedName>
</protein>
<dbReference type="InterPro" id="IPR009057">
    <property type="entry name" value="Homeodomain-like_sf"/>
</dbReference>
<feature type="domain" description="HTH-type transcriptional regulator MT1864/Rv1816-like C-terminal" evidence="3">
    <location>
        <begin position="104"/>
        <end position="233"/>
    </location>
</feature>
<evidence type="ECO:0000313" key="5">
    <source>
        <dbReference type="Proteomes" id="UP001501612"/>
    </source>
</evidence>
<dbReference type="SUPFAM" id="SSF48498">
    <property type="entry name" value="Tetracyclin repressor-like, C-terminal domain"/>
    <property type="match status" value="1"/>
</dbReference>
<accession>A0ABN2NY57</accession>
<proteinExistence type="predicted"/>
<dbReference type="Gene3D" id="1.10.357.10">
    <property type="entry name" value="Tetracycline Repressor, domain 2"/>
    <property type="match status" value="1"/>
</dbReference>
<dbReference type="Pfam" id="PF13305">
    <property type="entry name" value="TetR_C_33"/>
    <property type="match status" value="1"/>
</dbReference>
<dbReference type="Proteomes" id="UP001501612">
    <property type="component" value="Unassembled WGS sequence"/>
</dbReference>
<organism evidence="4 5">
    <name type="scientific">Nocardioides lentus</name>
    <dbReference type="NCBI Taxonomy" id="338077"/>
    <lineage>
        <taxon>Bacteria</taxon>
        <taxon>Bacillati</taxon>
        <taxon>Actinomycetota</taxon>
        <taxon>Actinomycetes</taxon>
        <taxon>Propionibacteriales</taxon>
        <taxon>Nocardioidaceae</taxon>
        <taxon>Nocardioides</taxon>
    </lineage>
</organism>
<name>A0ABN2NY57_9ACTN</name>
<dbReference type="RefSeq" id="WP_344003156.1">
    <property type="nucleotide sequence ID" value="NZ_BAAAMY010000001.1"/>
</dbReference>
<evidence type="ECO:0000256" key="2">
    <source>
        <dbReference type="ARBA" id="ARBA00023163"/>
    </source>
</evidence>
<evidence type="ECO:0000256" key="1">
    <source>
        <dbReference type="ARBA" id="ARBA00023015"/>
    </source>
</evidence>
<keyword evidence="1" id="KW-0805">Transcription regulation</keyword>